<dbReference type="AlphaFoldDB" id="A0A0H5RFJ8"/>
<reference evidence="1" key="1">
    <citation type="submission" date="2015-04" db="EMBL/GenBank/DDBJ databases">
        <title>The genome sequence of the plant pathogenic Rhizarian Plasmodiophora brassicae reveals insights in its biotrophic life cycle and the origin of chitin synthesis.</title>
        <authorList>
            <person name="Schwelm A."/>
            <person name="Fogelqvist J."/>
            <person name="Knaust A."/>
            <person name="Julke S."/>
            <person name="Lilja T."/>
            <person name="Dhandapani V."/>
            <person name="Bonilla-Rosso G."/>
            <person name="Karlsson M."/>
            <person name="Shevchenko A."/>
            <person name="Choi S.R."/>
            <person name="Kim H.G."/>
            <person name="Park J.Y."/>
            <person name="Lim Y.P."/>
            <person name="Ludwig-Muller J."/>
            <person name="Dixelius C."/>
        </authorList>
    </citation>
    <scope>NUCLEOTIDE SEQUENCE</scope>
    <source>
        <tissue evidence="1">Potato root galls</tissue>
    </source>
</reference>
<organism evidence="1">
    <name type="scientific">Spongospora subterranea</name>
    <dbReference type="NCBI Taxonomy" id="70186"/>
    <lineage>
        <taxon>Eukaryota</taxon>
        <taxon>Sar</taxon>
        <taxon>Rhizaria</taxon>
        <taxon>Endomyxa</taxon>
        <taxon>Phytomyxea</taxon>
        <taxon>Plasmodiophorida</taxon>
        <taxon>Plasmodiophoridae</taxon>
        <taxon>Spongospora</taxon>
    </lineage>
</organism>
<protein>
    <submittedName>
        <fullName evidence="1">Uncharacterized protein</fullName>
    </submittedName>
</protein>
<dbReference type="EMBL" id="HACM01012518">
    <property type="protein sequence ID" value="CRZ12960.1"/>
    <property type="molecule type" value="Transcribed_RNA"/>
</dbReference>
<sequence length="105" mass="12198">MADRQEKISELRCLKCKHSQQFSELPRTEDKKVHLHFNLVSKLRYMIQIQLLSSTFKLHSTTLFCHTLIATELSTPLFANNHRATMIITSILAETAQLKPHYFKG</sequence>
<accession>A0A0H5RFJ8</accession>
<name>A0A0H5RFJ8_9EUKA</name>
<proteinExistence type="predicted"/>
<evidence type="ECO:0000313" key="1">
    <source>
        <dbReference type="EMBL" id="CRZ12960.1"/>
    </source>
</evidence>